<organism evidence="2 3">
    <name type="scientific">Zopfia rhizophila CBS 207.26</name>
    <dbReference type="NCBI Taxonomy" id="1314779"/>
    <lineage>
        <taxon>Eukaryota</taxon>
        <taxon>Fungi</taxon>
        <taxon>Dikarya</taxon>
        <taxon>Ascomycota</taxon>
        <taxon>Pezizomycotina</taxon>
        <taxon>Dothideomycetes</taxon>
        <taxon>Dothideomycetes incertae sedis</taxon>
        <taxon>Zopfiaceae</taxon>
        <taxon>Zopfia</taxon>
    </lineage>
</organism>
<feature type="compositionally biased region" description="Basic residues" evidence="1">
    <location>
        <begin position="26"/>
        <end position="37"/>
    </location>
</feature>
<dbReference type="Proteomes" id="UP000800200">
    <property type="component" value="Unassembled WGS sequence"/>
</dbReference>
<name>A0A6A6DYY0_9PEZI</name>
<accession>A0A6A6DYY0</accession>
<sequence length="103" mass="10783">MASSYSTTLVASSLPMKIVPYIPRPSKSKPRQQKKAKLVATAETAEQSGPGVDSSEDGGEWFHIDDDFPVLGSGAPLPPLFEAGGASSSADHGITRPLIVMSK</sequence>
<feature type="region of interest" description="Disordered" evidence="1">
    <location>
        <begin position="79"/>
        <end position="103"/>
    </location>
</feature>
<feature type="region of interest" description="Disordered" evidence="1">
    <location>
        <begin position="21"/>
        <end position="67"/>
    </location>
</feature>
<dbReference type="OrthoDB" id="3562657at2759"/>
<reference evidence="2" key="1">
    <citation type="journal article" date="2020" name="Stud. Mycol.">
        <title>101 Dothideomycetes genomes: a test case for predicting lifestyles and emergence of pathogens.</title>
        <authorList>
            <person name="Haridas S."/>
            <person name="Albert R."/>
            <person name="Binder M."/>
            <person name="Bloem J."/>
            <person name="Labutti K."/>
            <person name="Salamov A."/>
            <person name="Andreopoulos B."/>
            <person name="Baker S."/>
            <person name="Barry K."/>
            <person name="Bills G."/>
            <person name="Bluhm B."/>
            <person name="Cannon C."/>
            <person name="Castanera R."/>
            <person name="Culley D."/>
            <person name="Daum C."/>
            <person name="Ezra D."/>
            <person name="Gonzalez J."/>
            <person name="Henrissat B."/>
            <person name="Kuo A."/>
            <person name="Liang C."/>
            <person name="Lipzen A."/>
            <person name="Lutzoni F."/>
            <person name="Magnuson J."/>
            <person name="Mondo S."/>
            <person name="Nolan M."/>
            <person name="Ohm R."/>
            <person name="Pangilinan J."/>
            <person name="Park H.-J."/>
            <person name="Ramirez L."/>
            <person name="Alfaro M."/>
            <person name="Sun H."/>
            <person name="Tritt A."/>
            <person name="Yoshinaga Y."/>
            <person name="Zwiers L.-H."/>
            <person name="Turgeon B."/>
            <person name="Goodwin S."/>
            <person name="Spatafora J."/>
            <person name="Crous P."/>
            <person name="Grigoriev I."/>
        </authorList>
    </citation>
    <scope>NUCLEOTIDE SEQUENCE</scope>
    <source>
        <strain evidence="2">CBS 207.26</strain>
    </source>
</reference>
<evidence type="ECO:0000313" key="2">
    <source>
        <dbReference type="EMBL" id="KAF2184243.1"/>
    </source>
</evidence>
<evidence type="ECO:0000256" key="1">
    <source>
        <dbReference type="SAM" id="MobiDB-lite"/>
    </source>
</evidence>
<keyword evidence="3" id="KW-1185">Reference proteome</keyword>
<protein>
    <submittedName>
        <fullName evidence="2">Uncharacterized protein</fullName>
    </submittedName>
</protein>
<gene>
    <name evidence="2" type="ORF">K469DRAFT_708968</name>
</gene>
<evidence type="ECO:0000313" key="3">
    <source>
        <dbReference type="Proteomes" id="UP000800200"/>
    </source>
</evidence>
<dbReference type="AlphaFoldDB" id="A0A6A6DYY0"/>
<proteinExistence type="predicted"/>
<dbReference type="EMBL" id="ML994638">
    <property type="protein sequence ID" value="KAF2184243.1"/>
    <property type="molecule type" value="Genomic_DNA"/>
</dbReference>